<comment type="caution">
    <text evidence="3">The sequence shown here is derived from an EMBL/GenBank/DDBJ whole genome shotgun (WGS) entry which is preliminary data.</text>
</comment>
<protein>
    <recommendedName>
        <fullName evidence="7">Tetratricopeptide repeat protein</fullName>
    </recommendedName>
</protein>
<dbReference type="EMBL" id="AVQI01000059">
    <property type="protein sequence ID" value="ERK01293.1"/>
    <property type="molecule type" value="Genomic_DNA"/>
</dbReference>
<keyword evidence="6" id="KW-1185">Reference proteome</keyword>
<dbReference type="EMBL" id="AUZJ01000045">
    <property type="protein sequence ID" value="ERF60170.1"/>
    <property type="molecule type" value="Genomic_DNA"/>
</dbReference>
<name>U2L9Y0_TRESO</name>
<evidence type="ECO:0000313" key="5">
    <source>
        <dbReference type="Proteomes" id="UP000016412"/>
    </source>
</evidence>
<reference evidence="5 6" key="1">
    <citation type="submission" date="2013-08" db="EMBL/GenBank/DDBJ databases">
        <authorList>
            <person name="Durkin A.S."/>
            <person name="Haft D.R."/>
            <person name="McCorrison J."/>
            <person name="Torralba M."/>
            <person name="Gillis M."/>
            <person name="Haft D.H."/>
            <person name="Methe B."/>
            <person name="Sutton G."/>
            <person name="Nelson K.E."/>
        </authorList>
    </citation>
    <scope>NUCLEOTIDE SEQUENCE [LARGE SCALE GENOMIC DNA]</scope>
    <source>
        <strain evidence="4 6">ATCC 35536</strain>
        <strain evidence="3 5">VPI DR56BR1116</strain>
    </source>
</reference>
<dbReference type="Gene3D" id="1.25.40.10">
    <property type="entry name" value="Tetratricopeptide repeat domain"/>
    <property type="match status" value="1"/>
</dbReference>
<dbReference type="RefSeq" id="WP_021330870.1">
    <property type="nucleotide sequence ID" value="NZ_AUZJ01000045.1"/>
</dbReference>
<dbReference type="Pfam" id="PF13174">
    <property type="entry name" value="TPR_6"/>
    <property type="match status" value="2"/>
</dbReference>
<dbReference type="InterPro" id="IPR011990">
    <property type="entry name" value="TPR-like_helical_dom_sf"/>
</dbReference>
<evidence type="ECO:0000313" key="3">
    <source>
        <dbReference type="EMBL" id="ERF60170.1"/>
    </source>
</evidence>
<evidence type="ECO:0000313" key="4">
    <source>
        <dbReference type="EMBL" id="ERK01293.1"/>
    </source>
</evidence>
<feature type="coiled-coil region" evidence="1">
    <location>
        <begin position="225"/>
        <end position="284"/>
    </location>
</feature>
<feature type="chain" id="PRO_5004631724" description="Tetratricopeptide repeat protein" evidence="2">
    <location>
        <begin position="25"/>
        <end position="290"/>
    </location>
</feature>
<proteinExistence type="predicted"/>
<dbReference type="PATRIC" id="fig|1125725.3.peg.1879"/>
<evidence type="ECO:0000256" key="1">
    <source>
        <dbReference type="SAM" id="Coils"/>
    </source>
</evidence>
<organism evidence="3 5">
    <name type="scientific">Treponema socranskii subsp. socranskii VPI DR56BR1116 = ATCC 35536</name>
    <dbReference type="NCBI Taxonomy" id="1125725"/>
    <lineage>
        <taxon>Bacteria</taxon>
        <taxon>Pseudomonadati</taxon>
        <taxon>Spirochaetota</taxon>
        <taxon>Spirochaetia</taxon>
        <taxon>Spirochaetales</taxon>
        <taxon>Treponemataceae</taxon>
        <taxon>Treponema</taxon>
    </lineage>
</organism>
<dbReference type="SUPFAM" id="SSF48452">
    <property type="entry name" value="TPR-like"/>
    <property type="match status" value="2"/>
</dbReference>
<dbReference type="InterPro" id="IPR019734">
    <property type="entry name" value="TPR_rpt"/>
</dbReference>
<dbReference type="Proteomes" id="UP000016412">
    <property type="component" value="Unassembled WGS sequence"/>
</dbReference>
<dbReference type="eggNOG" id="COG1729">
    <property type="taxonomic scope" value="Bacteria"/>
</dbReference>
<dbReference type="Proteomes" id="UP000016646">
    <property type="component" value="Unassembled WGS sequence"/>
</dbReference>
<evidence type="ECO:0008006" key="7">
    <source>
        <dbReference type="Google" id="ProtNLM"/>
    </source>
</evidence>
<gene>
    <name evidence="4" type="ORF">HMPREF0860_2014</name>
    <name evidence="3" type="ORF">HMPREF1325_0814</name>
</gene>
<evidence type="ECO:0000256" key="2">
    <source>
        <dbReference type="SAM" id="SignalP"/>
    </source>
</evidence>
<dbReference type="AlphaFoldDB" id="U2L9Y0"/>
<keyword evidence="1" id="KW-0175">Coiled coil</keyword>
<keyword evidence="2" id="KW-0732">Signal</keyword>
<evidence type="ECO:0000313" key="6">
    <source>
        <dbReference type="Proteomes" id="UP000016646"/>
    </source>
</evidence>
<feature type="signal peptide" evidence="2">
    <location>
        <begin position="1"/>
        <end position="24"/>
    </location>
</feature>
<dbReference type="OrthoDB" id="361198at2"/>
<sequence length="290" mass="32726">MIVSVKRFAFVLAALVFCAAAVFSASREGQAALAQGCDAFKSNDWHSAMISLRKAATYPENDTADTRYMLIAAEMYAGAYTEALADCDYYFRRFPDGKYASYVQYQKGRAFFYLGEYEKAVLLLSDFCHQHADHEMYASSLFWIAESFYAGYNYDEALPLYERIVREFSSDAKAQAAEHRIEAIAQRTREEKLLYLLKKTGEAYLAAKEDYEKQLHMYDAVSITSSGSEKKAADLQKKNEALAAENERLQAELADLQNRLAAQKAEANQRVLRLKAKAREVEALMGEGAQ</sequence>
<dbReference type="STRING" id="1125725.HMPREF1325_0814"/>
<accession>U2L9Y0</accession>